<dbReference type="GeneID" id="70237574"/>
<comment type="subunit">
    <text evidence="6">Component of the SWR1 chromatin remodeling complex.</text>
</comment>
<dbReference type="RefSeq" id="XP_046059447.1">
    <property type="nucleotide sequence ID" value="XM_046206810.1"/>
</dbReference>
<evidence type="ECO:0000256" key="4">
    <source>
        <dbReference type="ARBA" id="ARBA00022490"/>
    </source>
</evidence>
<dbReference type="SUPFAM" id="SSF53067">
    <property type="entry name" value="Actin-like ATPase domain"/>
    <property type="match status" value="2"/>
</dbReference>
<evidence type="ECO:0000256" key="5">
    <source>
        <dbReference type="ARBA" id="ARBA00025222"/>
    </source>
</evidence>
<name>A0A9P8T134_9ASCO</name>
<dbReference type="OrthoDB" id="6220758at2759"/>
<dbReference type="PANTHER" id="PTHR11937">
    <property type="entry name" value="ACTIN"/>
    <property type="match status" value="1"/>
</dbReference>
<dbReference type="AlphaFoldDB" id="A0A9P8T134"/>
<keyword evidence="9" id="KW-1185">Reference proteome</keyword>
<evidence type="ECO:0000256" key="3">
    <source>
        <dbReference type="ARBA" id="ARBA00018633"/>
    </source>
</evidence>
<gene>
    <name evidence="8" type="ORF">OGAPHI_005610</name>
</gene>
<dbReference type="Proteomes" id="UP000769157">
    <property type="component" value="Unassembled WGS sequence"/>
</dbReference>
<dbReference type="FunFam" id="3.90.640.10:FF:000014">
    <property type="entry name" value="Putative actin-related protein 6"/>
    <property type="match status" value="1"/>
</dbReference>
<dbReference type="GO" id="GO:0005737">
    <property type="term" value="C:cytoplasm"/>
    <property type="evidence" value="ECO:0007669"/>
    <property type="project" value="UniProtKB-SubCell"/>
</dbReference>
<dbReference type="SMART" id="SM00268">
    <property type="entry name" value="ACTIN"/>
    <property type="match status" value="1"/>
</dbReference>
<dbReference type="EMBL" id="JAEUBE010000378">
    <property type="protein sequence ID" value="KAH3662358.1"/>
    <property type="molecule type" value="Genomic_DNA"/>
</dbReference>
<organism evidence="8 9">
    <name type="scientific">Ogataea philodendri</name>
    <dbReference type="NCBI Taxonomy" id="1378263"/>
    <lineage>
        <taxon>Eukaryota</taxon>
        <taxon>Fungi</taxon>
        <taxon>Dikarya</taxon>
        <taxon>Ascomycota</taxon>
        <taxon>Saccharomycotina</taxon>
        <taxon>Pichiomycetes</taxon>
        <taxon>Pichiales</taxon>
        <taxon>Pichiaceae</taxon>
        <taxon>Ogataea</taxon>
    </lineage>
</organism>
<dbReference type="CDD" id="cd10210">
    <property type="entry name" value="ASKHA_NBD_Arp6"/>
    <property type="match status" value="1"/>
</dbReference>
<evidence type="ECO:0000313" key="8">
    <source>
        <dbReference type="EMBL" id="KAH3662358.1"/>
    </source>
</evidence>
<dbReference type="GO" id="GO:0005634">
    <property type="term" value="C:nucleus"/>
    <property type="evidence" value="ECO:0007669"/>
    <property type="project" value="UniProtKB-ARBA"/>
</dbReference>
<comment type="function">
    <text evidence="5">Component of the SWR1 complex which mediates the ATP-dependent exchange of histone H2A for the H2A variant HZT1 leading to transcriptional regulation of selected genes by chromatin remodeling. Involved in chromosome stability.</text>
</comment>
<reference evidence="8" key="1">
    <citation type="journal article" date="2021" name="Open Biol.">
        <title>Shared evolutionary footprints suggest mitochondrial oxidative damage underlies multiple complex I losses in fungi.</title>
        <authorList>
            <person name="Schikora-Tamarit M.A."/>
            <person name="Marcet-Houben M."/>
            <person name="Nosek J."/>
            <person name="Gabaldon T."/>
        </authorList>
    </citation>
    <scope>NUCLEOTIDE SEQUENCE</scope>
    <source>
        <strain evidence="8">CBS6075</strain>
    </source>
</reference>
<comment type="caution">
    <text evidence="8">The sequence shown here is derived from an EMBL/GenBank/DDBJ whole genome shotgun (WGS) entry which is preliminary data.</text>
</comment>
<dbReference type="Gene3D" id="3.90.640.10">
    <property type="entry name" value="Actin, Chain A, domain 4"/>
    <property type="match status" value="1"/>
</dbReference>
<evidence type="ECO:0000256" key="2">
    <source>
        <dbReference type="ARBA" id="ARBA00005665"/>
    </source>
</evidence>
<sequence length="408" mass="46150">MNFIIDNGSYDIKLGRTTDDSPVHVPNCLVRSNDKGLYLGDILNSVGSIELSGLQFKRPIEHGQLYQWTIERQIWDSAFVKHYKDEDLLNGANVVYCETPVTYSKFQNNTDQVLFEEYGVGALYRGSVATVAPWITKPEGYNDFQLVIDSGYDATYVVPMINGLPYWKAVKKMSIAGRFINGYLREVISFRHYNVTDEPILVNNIKESACYVTNDYYAALAKVERLKKLKPKQLLSDPGNISTNYVLPDFKTTMTGYAISDQDLSSSVRENQQVLKLFDERFAVPEVLFQPEISGVHKAGLVKTIQESLQSVPELLRPLLCANVVLAGGTCNLPGLKERLISELNKEIPVDDEVKVFEWDGNYADFGWHAAKQFFAKGGFESVAVSKQEYHDFGPEYTQEKFGHKLMR</sequence>
<keyword evidence="4" id="KW-0963">Cytoplasm</keyword>
<evidence type="ECO:0000256" key="7">
    <source>
        <dbReference type="ARBA" id="ARBA00073820"/>
    </source>
</evidence>
<comment type="subcellular location">
    <subcellularLocation>
        <location evidence="1">Cytoplasm</location>
    </subcellularLocation>
</comment>
<proteinExistence type="inferred from homology"/>
<dbReference type="InterPro" id="IPR004000">
    <property type="entry name" value="Actin"/>
</dbReference>
<reference evidence="8" key="2">
    <citation type="submission" date="2021-01" db="EMBL/GenBank/DDBJ databases">
        <authorList>
            <person name="Schikora-Tamarit M.A."/>
        </authorList>
    </citation>
    <scope>NUCLEOTIDE SEQUENCE</scope>
    <source>
        <strain evidence="8">CBS6075</strain>
    </source>
</reference>
<dbReference type="Pfam" id="PF00022">
    <property type="entry name" value="Actin"/>
    <property type="match status" value="1"/>
</dbReference>
<dbReference type="Gene3D" id="3.30.420.40">
    <property type="match status" value="2"/>
</dbReference>
<comment type="similarity">
    <text evidence="2">Belongs to the actin family. ARP6 subfamily.</text>
</comment>
<evidence type="ECO:0000256" key="1">
    <source>
        <dbReference type="ARBA" id="ARBA00004496"/>
    </source>
</evidence>
<accession>A0A9P8T134</accession>
<dbReference type="InterPro" id="IPR043129">
    <property type="entry name" value="ATPase_NBD"/>
</dbReference>
<evidence type="ECO:0000256" key="6">
    <source>
        <dbReference type="ARBA" id="ARBA00063309"/>
    </source>
</evidence>
<evidence type="ECO:0000313" key="9">
    <source>
        <dbReference type="Proteomes" id="UP000769157"/>
    </source>
</evidence>
<protein>
    <recommendedName>
        <fullName evidence="3">Actin-like protein ARP6</fullName>
    </recommendedName>
    <alternativeName>
        <fullName evidence="7">Actin-like protein arp6</fullName>
    </alternativeName>
</protein>